<sequence>MILPNRTTDSIDIHNGYIFPLLLFITHLAGWEGGVFTSVFAQESLEGGGQPPSPSNKLFTLVTKFTFRGEKNRKFSINGVKMRNGQAVVKRINGVNSVKCSDNIAWRLSRDYRV</sequence>
<comment type="caution">
    <text evidence="1">The sequence shown here is derived from an EMBL/GenBank/DDBJ whole genome shotgun (WGS) entry which is preliminary data.</text>
</comment>
<dbReference type="EMBL" id="BGPR01002955">
    <property type="protein sequence ID" value="GBM81583.1"/>
    <property type="molecule type" value="Genomic_DNA"/>
</dbReference>
<evidence type="ECO:0000313" key="1">
    <source>
        <dbReference type="EMBL" id="GBM81583.1"/>
    </source>
</evidence>
<reference evidence="1 2" key="1">
    <citation type="journal article" date="2019" name="Sci. Rep.">
        <title>Orb-weaving spider Araneus ventricosus genome elucidates the spidroin gene catalogue.</title>
        <authorList>
            <person name="Kono N."/>
            <person name="Nakamura H."/>
            <person name="Ohtoshi R."/>
            <person name="Moran D.A.P."/>
            <person name="Shinohara A."/>
            <person name="Yoshida Y."/>
            <person name="Fujiwara M."/>
            <person name="Mori M."/>
            <person name="Tomita M."/>
            <person name="Arakawa K."/>
        </authorList>
    </citation>
    <scope>NUCLEOTIDE SEQUENCE [LARGE SCALE GENOMIC DNA]</scope>
</reference>
<name>A0A4Y2IUR6_ARAVE</name>
<protein>
    <submittedName>
        <fullName evidence="1">Uncharacterized protein</fullName>
    </submittedName>
</protein>
<proteinExistence type="predicted"/>
<keyword evidence="2" id="KW-1185">Reference proteome</keyword>
<dbReference type="AlphaFoldDB" id="A0A4Y2IUR6"/>
<accession>A0A4Y2IUR6</accession>
<gene>
    <name evidence="1" type="ORF">AVEN_82169_1</name>
</gene>
<dbReference type="Proteomes" id="UP000499080">
    <property type="component" value="Unassembled WGS sequence"/>
</dbReference>
<organism evidence="1 2">
    <name type="scientific">Araneus ventricosus</name>
    <name type="common">Orbweaver spider</name>
    <name type="synonym">Epeira ventricosa</name>
    <dbReference type="NCBI Taxonomy" id="182803"/>
    <lineage>
        <taxon>Eukaryota</taxon>
        <taxon>Metazoa</taxon>
        <taxon>Ecdysozoa</taxon>
        <taxon>Arthropoda</taxon>
        <taxon>Chelicerata</taxon>
        <taxon>Arachnida</taxon>
        <taxon>Araneae</taxon>
        <taxon>Araneomorphae</taxon>
        <taxon>Entelegynae</taxon>
        <taxon>Araneoidea</taxon>
        <taxon>Araneidae</taxon>
        <taxon>Araneus</taxon>
    </lineage>
</organism>
<evidence type="ECO:0000313" key="2">
    <source>
        <dbReference type="Proteomes" id="UP000499080"/>
    </source>
</evidence>